<evidence type="ECO:0000313" key="3">
    <source>
        <dbReference type="Proteomes" id="UP000789342"/>
    </source>
</evidence>
<name>A0A9N9H370_9GLOM</name>
<feature type="compositionally biased region" description="Basic and acidic residues" evidence="1">
    <location>
        <begin position="57"/>
        <end position="68"/>
    </location>
</feature>
<accession>A0A9N9H370</accession>
<reference evidence="2" key="1">
    <citation type="submission" date="2021-06" db="EMBL/GenBank/DDBJ databases">
        <authorList>
            <person name="Kallberg Y."/>
            <person name="Tangrot J."/>
            <person name="Rosling A."/>
        </authorList>
    </citation>
    <scope>NUCLEOTIDE SEQUENCE</scope>
    <source>
        <strain evidence="2">CL551</strain>
    </source>
</reference>
<evidence type="ECO:0000313" key="2">
    <source>
        <dbReference type="EMBL" id="CAG8654789.1"/>
    </source>
</evidence>
<dbReference type="AlphaFoldDB" id="A0A9N9H370"/>
<protein>
    <submittedName>
        <fullName evidence="2">10573_t:CDS:1</fullName>
    </submittedName>
</protein>
<feature type="compositionally biased region" description="Basic and acidic residues" evidence="1">
    <location>
        <begin position="82"/>
        <end position="94"/>
    </location>
</feature>
<dbReference type="Proteomes" id="UP000789342">
    <property type="component" value="Unassembled WGS sequence"/>
</dbReference>
<dbReference type="EMBL" id="CAJVPV010010764">
    <property type="protein sequence ID" value="CAG8654789.1"/>
    <property type="molecule type" value="Genomic_DNA"/>
</dbReference>
<feature type="region of interest" description="Disordered" evidence="1">
    <location>
        <begin position="1"/>
        <end position="94"/>
    </location>
</feature>
<sequence>MMRGEKRKVTSDPNFNSDSESEVKKLKVTSDPNFNSDSESEVKKLKVTSDSNSDSESEVKELEIGKIQDDEEESKPSGSKQPHSELPRKRRDIKNPNKLDEKIINRILLTGDDSIEEILKCQKFYELANLVDTIAYEIIKTENEDWMEKMNVLQLFSAVKREIYQMIEKKIQSEKTDEVCVWLVKVYQGPAKGIVYENFKIQKWLSENSDGNTN</sequence>
<proteinExistence type="predicted"/>
<organism evidence="2 3">
    <name type="scientific">Acaulospora morrowiae</name>
    <dbReference type="NCBI Taxonomy" id="94023"/>
    <lineage>
        <taxon>Eukaryota</taxon>
        <taxon>Fungi</taxon>
        <taxon>Fungi incertae sedis</taxon>
        <taxon>Mucoromycota</taxon>
        <taxon>Glomeromycotina</taxon>
        <taxon>Glomeromycetes</taxon>
        <taxon>Diversisporales</taxon>
        <taxon>Acaulosporaceae</taxon>
        <taxon>Acaulospora</taxon>
    </lineage>
</organism>
<gene>
    <name evidence="2" type="ORF">AMORRO_LOCUS10137</name>
</gene>
<evidence type="ECO:0000256" key="1">
    <source>
        <dbReference type="SAM" id="MobiDB-lite"/>
    </source>
</evidence>
<keyword evidence="3" id="KW-1185">Reference proteome</keyword>
<comment type="caution">
    <text evidence="2">The sequence shown here is derived from an EMBL/GenBank/DDBJ whole genome shotgun (WGS) entry which is preliminary data.</text>
</comment>